<sequence length="217" mass="23698">MKQTIVTPTPAVNPERELGPKAYTVLQAARSVFLKHGFAGATTDMIQREAGVSKSTVYAHFTNKETLFIEVVKAECQSSANTMRSIKFVPGQLKETLSLVASAYLKIVLSTSGRALARMVIGEAERFPSLGSTFYEAGPRTCISMVEKLFSLAQAQGDIHLGDTSCEEAARVFVGLVRSEPQLYYLTHPATKPTQEQVDHWSALVTDTFMRAYGVSA</sequence>
<dbReference type="AlphaFoldDB" id="A0A430KVE8"/>
<feature type="domain" description="HTH tetR-type" evidence="5">
    <location>
        <begin position="19"/>
        <end position="79"/>
    </location>
</feature>
<feature type="DNA-binding region" description="H-T-H motif" evidence="4">
    <location>
        <begin position="42"/>
        <end position="61"/>
    </location>
</feature>
<dbReference type="InterPro" id="IPR039536">
    <property type="entry name" value="TetR_C_Proteobacteria"/>
</dbReference>
<comment type="caution">
    <text evidence="6">The sequence shown here is derived from an EMBL/GenBank/DDBJ whole genome shotgun (WGS) entry which is preliminary data.</text>
</comment>
<keyword evidence="2 4" id="KW-0238">DNA-binding</keyword>
<dbReference type="Pfam" id="PF00440">
    <property type="entry name" value="TetR_N"/>
    <property type="match status" value="1"/>
</dbReference>
<dbReference type="Gene3D" id="1.10.357.10">
    <property type="entry name" value="Tetracycline Repressor, domain 2"/>
    <property type="match status" value="1"/>
</dbReference>
<dbReference type="SUPFAM" id="SSF46689">
    <property type="entry name" value="Homeodomain-like"/>
    <property type="match status" value="1"/>
</dbReference>
<keyword evidence="1" id="KW-0805">Transcription regulation</keyword>
<dbReference type="PANTHER" id="PTHR30055:SF146">
    <property type="entry name" value="HTH-TYPE TRANSCRIPTIONAL DUAL REGULATOR CECR"/>
    <property type="match status" value="1"/>
</dbReference>
<dbReference type="Gene3D" id="1.10.10.60">
    <property type="entry name" value="Homeodomain-like"/>
    <property type="match status" value="1"/>
</dbReference>
<dbReference type="PANTHER" id="PTHR30055">
    <property type="entry name" value="HTH-TYPE TRANSCRIPTIONAL REGULATOR RUTR"/>
    <property type="match status" value="1"/>
</dbReference>
<evidence type="ECO:0000259" key="5">
    <source>
        <dbReference type="PROSITE" id="PS50977"/>
    </source>
</evidence>
<proteinExistence type="predicted"/>
<evidence type="ECO:0000256" key="1">
    <source>
        <dbReference type="ARBA" id="ARBA00023015"/>
    </source>
</evidence>
<evidence type="ECO:0000256" key="4">
    <source>
        <dbReference type="PROSITE-ProRule" id="PRU00335"/>
    </source>
</evidence>
<accession>A0A430KVE8</accession>
<dbReference type="GO" id="GO:0000976">
    <property type="term" value="F:transcription cis-regulatory region binding"/>
    <property type="evidence" value="ECO:0007669"/>
    <property type="project" value="TreeGrafter"/>
</dbReference>
<dbReference type="Pfam" id="PF14246">
    <property type="entry name" value="TetR_C_7"/>
    <property type="match status" value="1"/>
</dbReference>
<evidence type="ECO:0000313" key="7">
    <source>
        <dbReference type="Proteomes" id="UP000283087"/>
    </source>
</evidence>
<organism evidence="6 7">
    <name type="scientific">Amphritea opalescens</name>
    <dbReference type="NCBI Taxonomy" id="2490544"/>
    <lineage>
        <taxon>Bacteria</taxon>
        <taxon>Pseudomonadati</taxon>
        <taxon>Pseudomonadota</taxon>
        <taxon>Gammaproteobacteria</taxon>
        <taxon>Oceanospirillales</taxon>
        <taxon>Oceanospirillaceae</taxon>
        <taxon>Amphritea</taxon>
    </lineage>
</organism>
<reference evidence="6 7" key="1">
    <citation type="submission" date="2018-11" db="EMBL/GenBank/DDBJ databases">
        <title>The draft genome sequence of Amphritea opalescens ANRC-JH13T.</title>
        <authorList>
            <person name="Fang Z."/>
            <person name="Zhang Y."/>
            <person name="Han X."/>
        </authorList>
    </citation>
    <scope>NUCLEOTIDE SEQUENCE [LARGE SCALE GENOMIC DNA]</scope>
    <source>
        <strain evidence="6 7">ANRC-JH13</strain>
    </source>
</reference>
<dbReference type="RefSeq" id="WP_126156697.1">
    <property type="nucleotide sequence ID" value="NZ_RQXW01000001.1"/>
</dbReference>
<dbReference type="InterPro" id="IPR050109">
    <property type="entry name" value="HTH-type_TetR-like_transc_reg"/>
</dbReference>
<dbReference type="GO" id="GO:0003700">
    <property type="term" value="F:DNA-binding transcription factor activity"/>
    <property type="evidence" value="ECO:0007669"/>
    <property type="project" value="TreeGrafter"/>
</dbReference>
<dbReference type="OrthoDB" id="4541465at2"/>
<gene>
    <name evidence="6" type="ORF">EH243_00635</name>
</gene>
<name>A0A430KVE8_9GAMM</name>
<evidence type="ECO:0000313" key="6">
    <source>
        <dbReference type="EMBL" id="RTE67487.1"/>
    </source>
</evidence>
<keyword evidence="3" id="KW-0804">Transcription</keyword>
<dbReference type="SUPFAM" id="SSF48498">
    <property type="entry name" value="Tetracyclin repressor-like, C-terminal domain"/>
    <property type="match status" value="1"/>
</dbReference>
<dbReference type="InterPro" id="IPR001647">
    <property type="entry name" value="HTH_TetR"/>
</dbReference>
<dbReference type="PRINTS" id="PR00455">
    <property type="entry name" value="HTHTETR"/>
</dbReference>
<dbReference type="InterPro" id="IPR036271">
    <property type="entry name" value="Tet_transcr_reg_TetR-rel_C_sf"/>
</dbReference>
<dbReference type="Proteomes" id="UP000283087">
    <property type="component" value="Unassembled WGS sequence"/>
</dbReference>
<dbReference type="FunFam" id="1.10.10.60:FF:000141">
    <property type="entry name" value="TetR family transcriptional regulator"/>
    <property type="match status" value="1"/>
</dbReference>
<dbReference type="EMBL" id="RQXW01000001">
    <property type="protein sequence ID" value="RTE67487.1"/>
    <property type="molecule type" value="Genomic_DNA"/>
</dbReference>
<protein>
    <submittedName>
        <fullName evidence="6">TetR/AcrR family transcriptional regulator</fullName>
    </submittedName>
</protein>
<dbReference type="InterPro" id="IPR009057">
    <property type="entry name" value="Homeodomain-like_sf"/>
</dbReference>
<dbReference type="PROSITE" id="PS50977">
    <property type="entry name" value="HTH_TETR_2"/>
    <property type="match status" value="1"/>
</dbReference>
<evidence type="ECO:0000256" key="2">
    <source>
        <dbReference type="ARBA" id="ARBA00023125"/>
    </source>
</evidence>
<keyword evidence="7" id="KW-1185">Reference proteome</keyword>
<evidence type="ECO:0000256" key="3">
    <source>
        <dbReference type="ARBA" id="ARBA00023163"/>
    </source>
</evidence>